<proteinExistence type="predicted"/>
<dbReference type="EMBL" id="PDEQ01000006">
    <property type="protein sequence ID" value="PEN12740.1"/>
    <property type="molecule type" value="Genomic_DNA"/>
</dbReference>
<name>A0A2A8CVW1_9BACT</name>
<evidence type="ECO:0000256" key="1">
    <source>
        <dbReference type="SAM" id="MobiDB-lite"/>
    </source>
</evidence>
<dbReference type="Proteomes" id="UP000220102">
    <property type="component" value="Unassembled WGS sequence"/>
</dbReference>
<dbReference type="RefSeq" id="WP_098076064.1">
    <property type="nucleotide sequence ID" value="NZ_PDEQ01000006.1"/>
</dbReference>
<feature type="region of interest" description="Disordered" evidence="1">
    <location>
        <begin position="97"/>
        <end position="130"/>
    </location>
</feature>
<reference evidence="2 3" key="1">
    <citation type="submission" date="2017-10" db="EMBL/GenBank/DDBJ databases">
        <title>Draft genome of Longibacter Salinarum.</title>
        <authorList>
            <person name="Goh K.M."/>
            <person name="Shamsir M.S."/>
            <person name="Lim S.W."/>
        </authorList>
    </citation>
    <scope>NUCLEOTIDE SEQUENCE [LARGE SCALE GENOMIC DNA]</scope>
    <source>
        <strain evidence="2 3">KCTC 52045</strain>
    </source>
</reference>
<comment type="caution">
    <text evidence="2">The sequence shown here is derived from an EMBL/GenBank/DDBJ whole genome shotgun (WGS) entry which is preliminary data.</text>
</comment>
<dbReference type="InterPro" id="IPR025737">
    <property type="entry name" value="FApF"/>
</dbReference>
<accession>A0A2A8CVW1</accession>
<feature type="compositionally biased region" description="Polar residues" evidence="1">
    <location>
        <begin position="117"/>
        <end position="126"/>
    </location>
</feature>
<evidence type="ECO:0000313" key="2">
    <source>
        <dbReference type="EMBL" id="PEN12740.1"/>
    </source>
</evidence>
<gene>
    <name evidence="2" type="ORF">CRI94_11980</name>
</gene>
<dbReference type="Pfam" id="PF13557">
    <property type="entry name" value="Phenol_MetA_deg"/>
    <property type="match status" value="1"/>
</dbReference>
<dbReference type="OrthoDB" id="1524087at2"/>
<keyword evidence="3" id="KW-1185">Reference proteome</keyword>
<evidence type="ECO:0000313" key="3">
    <source>
        <dbReference type="Proteomes" id="UP000220102"/>
    </source>
</evidence>
<evidence type="ECO:0008006" key="4">
    <source>
        <dbReference type="Google" id="ProtNLM"/>
    </source>
</evidence>
<sequence>MRVFPFQPVGRVSRHCLLALVAITWMGVYAYPADAQQWTYNTSLRYSTGTYIFSERTHTLAFTHGLGIRGDRYDLSFSIPLLYQSSPWISYTPIGGVPSGGPQQDVVRQRRGRHASTEGQSKQSGSRSRDTVILQDTVSYQDVGIGDPSVSASFALITSKDQRPSIRLTASAKAPVADEDSGFGTGAWDGALGLRLTQRVETWFLFADVAYWWLGDLDGLELNDSIAYSASIGRAFLDGQLGALISVAGYEAEIIDNVEPPVQVGAGLSYFLDNGSYGINTSFYVGISESVPGFSTSIGGFVRF</sequence>
<organism evidence="2 3">
    <name type="scientific">Longibacter salinarum</name>
    <dbReference type="NCBI Taxonomy" id="1850348"/>
    <lineage>
        <taxon>Bacteria</taxon>
        <taxon>Pseudomonadati</taxon>
        <taxon>Rhodothermota</taxon>
        <taxon>Rhodothermia</taxon>
        <taxon>Rhodothermales</taxon>
        <taxon>Salisaetaceae</taxon>
        <taxon>Longibacter</taxon>
    </lineage>
</organism>
<protein>
    <recommendedName>
        <fullName evidence="4">Transporter</fullName>
    </recommendedName>
</protein>
<dbReference type="AlphaFoldDB" id="A0A2A8CVW1"/>